<dbReference type="InterPro" id="IPR036388">
    <property type="entry name" value="WH-like_DNA-bd_sf"/>
</dbReference>
<dbReference type="SMART" id="SM00448">
    <property type="entry name" value="REC"/>
    <property type="match status" value="1"/>
</dbReference>
<dbReference type="Pfam" id="PF00072">
    <property type="entry name" value="Response_reg"/>
    <property type="match status" value="1"/>
</dbReference>
<dbReference type="EMBL" id="VSSQ01001132">
    <property type="protein sequence ID" value="MPM05439.1"/>
    <property type="molecule type" value="Genomic_DNA"/>
</dbReference>
<comment type="caution">
    <text evidence="8">The sequence shown here is derived from an EMBL/GenBank/DDBJ whole genome shotgun (WGS) entry which is preliminary data.</text>
</comment>
<dbReference type="CDD" id="cd00383">
    <property type="entry name" value="trans_reg_C"/>
    <property type="match status" value="1"/>
</dbReference>
<dbReference type="InterPro" id="IPR039420">
    <property type="entry name" value="WalR-like"/>
</dbReference>
<dbReference type="Pfam" id="PF00486">
    <property type="entry name" value="Trans_reg_C"/>
    <property type="match status" value="1"/>
</dbReference>
<dbReference type="GO" id="GO:0005829">
    <property type="term" value="C:cytosol"/>
    <property type="evidence" value="ECO:0007669"/>
    <property type="project" value="TreeGrafter"/>
</dbReference>
<dbReference type="FunFam" id="1.10.10.10:FF:000018">
    <property type="entry name" value="DNA-binding response regulator ResD"/>
    <property type="match status" value="1"/>
</dbReference>
<accession>A0A644WP35</accession>
<evidence type="ECO:0000259" key="6">
    <source>
        <dbReference type="PROSITE" id="PS50110"/>
    </source>
</evidence>
<dbReference type="InterPro" id="IPR001789">
    <property type="entry name" value="Sig_transdc_resp-reg_receiver"/>
</dbReference>
<dbReference type="Gene3D" id="6.10.250.690">
    <property type="match status" value="1"/>
</dbReference>
<dbReference type="Gene3D" id="3.40.50.2300">
    <property type="match status" value="1"/>
</dbReference>
<gene>
    <name evidence="8" type="primary">tcrA_6</name>
    <name evidence="8" type="ORF">SDC9_51729</name>
</gene>
<keyword evidence="4" id="KW-0238">DNA-binding</keyword>
<protein>
    <submittedName>
        <fullName evidence="8">Transcriptional regulatory protein TcrA</fullName>
    </submittedName>
</protein>
<dbReference type="GO" id="GO:0032993">
    <property type="term" value="C:protein-DNA complex"/>
    <property type="evidence" value="ECO:0007669"/>
    <property type="project" value="TreeGrafter"/>
</dbReference>
<dbReference type="PROSITE" id="PS50110">
    <property type="entry name" value="RESPONSE_REGULATORY"/>
    <property type="match status" value="1"/>
</dbReference>
<evidence type="ECO:0000313" key="8">
    <source>
        <dbReference type="EMBL" id="MPM05439.1"/>
    </source>
</evidence>
<evidence type="ECO:0000256" key="1">
    <source>
        <dbReference type="ARBA" id="ARBA00022553"/>
    </source>
</evidence>
<dbReference type="GO" id="GO:0000976">
    <property type="term" value="F:transcription cis-regulatory region binding"/>
    <property type="evidence" value="ECO:0007669"/>
    <property type="project" value="TreeGrafter"/>
</dbReference>
<dbReference type="SUPFAM" id="SSF52172">
    <property type="entry name" value="CheY-like"/>
    <property type="match status" value="1"/>
</dbReference>
<evidence type="ECO:0000256" key="5">
    <source>
        <dbReference type="ARBA" id="ARBA00023163"/>
    </source>
</evidence>
<evidence type="ECO:0000256" key="3">
    <source>
        <dbReference type="ARBA" id="ARBA00023015"/>
    </source>
</evidence>
<keyword evidence="5" id="KW-0804">Transcription</keyword>
<dbReference type="AlphaFoldDB" id="A0A644WP35"/>
<feature type="domain" description="Response regulatory" evidence="6">
    <location>
        <begin position="12"/>
        <end position="126"/>
    </location>
</feature>
<dbReference type="Gene3D" id="1.10.10.10">
    <property type="entry name" value="Winged helix-like DNA-binding domain superfamily/Winged helix DNA-binding domain"/>
    <property type="match status" value="1"/>
</dbReference>
<sequence length="249" mass="28677">MDLYSLVDRNMRILVVEDEKDVAKALHIGLSRDGYAVDVAENGNKALEALAVNEYDLLVLDLNLPDMDGLDICRLAREKHPSLLILILTARGKQKDIITGLDYGADDYLIKPFHLKELLARIRALLRRDLRNREPILRVQEISLDPVEKVVWKSDHRIQLTRKEFGILEYLMRHPNEVISQEELLEHVWGTMTNVFSNTVRVHIQSLREKLGDDSMSKYIETVIGTGYRFVQSEQESIESRTIKESANE</sequence>
<feature type="domain" description="OmpR/PhoB-type" evidence="7">
    <location>
        <begin position="134"/>
        <end position="232"/>
    </location>
</feature>
<dbReference type="InterPro" id="IPR001867">
    <property type="entry name" value="OmpR/PhoB-type_DNA-bd"/>
</dbReference>
<organism evidence="8">
    <name type="scientific">bioreactor metagenome</name>
    <dbReference type="NCBI Taxonomy" id="1076179"/>
    <lineage>
        <taxon>unclassified sequences</taxon>
        <taxon>metagenomes</taxon>
        <taxon>ecological metagenomes</taxon>
    </lineage>
</organism>
<proteinExistence type="predicted"/>
<reference evidence="8" key="1">
    <citation type="submission" date="2019-08" db="EMBL/GenBank/DDBJ databases">
        <authorList>
            <person name="Kucharzyk K."/>
            <person name="Murdoch R.W."/>
            <person name="Higgins S."/>
            <person name="Loffler F."/>
        </authorList>
    </citation>
    <scope>NUCLEOTIDE SEQUENCE</scope>
</reference>
<keyword evidence="3" id="KW-0805">Transcription regulation</keyword>
<dbReference type="PROSITE" id="PS51755">
    <property type="entry name" value="OMPR_PHOB"/>
    <property type="match status" value="1"/>
</dbReference>
<dbReference type="FunFam" id="3.40.50.2300:FF:000002">
    <property type="entry name" value="DNA-binding response regulator PhoP"/>
    <property type="match status" value="1"/>
</dbReference>
<dbReference type="SMART" id="SM00862">
    <property type="entry name" value="Trans_reg_C"/>
    <property type="match status" value="1"/>
</dbReference>
<dbReference type="InterPro" id="IPR011006">
    <property type="entry name" value="CheY-like_superfamily"/>
</dbReference>
<name>A0A644WP35_9ZZZZ</name>
<evidence type="ECO:0000259" key="7">
    <source>
        <dbReference type="PROSITE" id="PS51755"/>
    </source>
</evidence>
<keyword evidence="2" id="KW-0902">Two-component regulatory system</keyword>
<evidence type="ECO:0000256" key="2">
    <source>
        <dbReference type="ARBA" id="ARBA00023012"/>
    </source>
</evidence>
<evidence type="ECO:0000256" key="4">
    <source>
        <dbReference type="ARBA" id="ARBA00023125"/>
    </source>
</evidence>
<dbReference type="GO" id="GO:0006355">
    <property type="term" value="P:regulation of DNA-templated transcription"/>
    <property type="evidence" value="ECO:0007669"/>
    <property type="project" value="InterPro"/>
</dbReference>
<dbReference type="CDD" id="cd17624">
    <property type="entry name" value="REC_OmpR_PmrA-like"/>
    <property type="match status" value="1"/>
</dbReference>
<dbReference type="PANTHER" id="PTHR48111:SF36">
    <property type="entry name" value="TRANSCRIPTIONAL REGULATORY PROTEIN CUTR"/>
    <property type="match status" value="1"/>
</dbReference>
<keyword evidence="1" id="KW-0597">Phosphoprotein</keyword>
<dbReference type="GO" id="GO:0000156">
    <property type="term" value="F:phosphorelay response regulator activity"/>
    <property type="evidence" value="ECO:0007669"/>
    <property type="project" value="TreeGrafter"/>
</dbReference>
<dbReference type="PANTHER" id="PTHR48111">
    <property type="entry name" value="REGULATOR OF RPOS"/>
    <property type="match status" value="1"/>
</dbReference>